<keyword evidence="2" id="KW-0812">Transmembrane</keyword>
<feature type="transmembrane region" description="Helical" evidence="2">
    <location>
        <begin position="165"/>
        <end position="184"/>
    </location>
</feature>
<feature type="transmembrane region" description="Helical" evidence="2">
    <location>
        <begin position="196"/>
        <end position="215"/>
    </location>
</feature>
<evidence type="ECO:0000256" key="2">
    <source>
        <dbReference type="SAM" id="Phobius"/>
    </source>
</evidence>
<dbReference type="PANTHER" id="PTHR30178">
    <property type="entry name" value="INNER MEMBRANE PROTEIN YAAH"/>
    <property type="match status" value="1"/>
</dbReference>
<comment type="caution">
    <text evidence="3">The sequence shown here is derived from an EMBL/GenBank/DDBJ whole genome shotgun (WGS) entry which is preliminary data.</text>
</comment>
<dbReference type="EMBL" id="JAPDFW010000057">
    <property type="protein sequence ID" value="KAJ5077576.1"/>
    <property type="molecule type" value="Genomic_DNA"/>
</dbReference>
<feature type="compositionally biased region" description="Acidic residues" evidence="1">
    <location>
        <begin position="42"/>
        <end position="52"/>
    </location>
</feature>
<feature type="transmembrane region" description="Helical" evidence="2">
    <location>
        <begin position="222"/>
        <end position="243"/>
    </location>
</feature>
<dbReference type="InterPro" id="IPR047623">
    <property type="entry name" value="SatP"/>
</dbReference>
<accession>A0A9Q0REC5</accession>
<dbReference type="PANTHER" id="PTHR30178:SF3">
    <property type="entry name" value="SUCCINATE-ACETATE_PROTON SYMPORTER SATP"/>
    <property type="match status" value="1"/>
</dbReference>
<proteinExistence type="predicted"/>
<keyword evidence="2" id="KW-0472">Membrane</keyword>
<evidence type="ECO:0000256" key="1">
    <source>
        <dbReference type="SAM" id="MobiDB-lite"/>
    </source>
</evidence>
<keyword evidence="2" id="KW-1133">Transmembrane helix</keyword>
<keyword evidence="4" id="KW-1185">Reference proteome</keyword>
<sequence length="299" mass="33784">MTDSEQTQWEDIESEFENKKSKEEKESDIQTDDFQENNMITETEDTLEVEDKDTDKDDSIISSKNQILVKQIFSEVSENDSESEFSDRGISTKIDDVLPGQEFGPTQLGYMGLSLGAAVISFSNFGVSGSAVFEAQGLLFIPSILLLIAALLNLKNNDTLEASMFILYSLLWSGLASSWSSKLWDNSSRLVDGEMRIMGAFLVGFLFFSFFFMLFSLQVNKVVFFTIFSLDLAIFFLIFRLIYGSPAVLAGVPFFMVAILSFYISISYVLNGLIGKEVFEMGDPIYNWSNFHFNFKFDN</sequence>
<feature type="compositionally biased region" description="Basic and acidic residues" evidence="1">
    <location>
        <begin position="16"/>
        <end position="28"/>
    </location>
</feature>
<feature type="transmembrane region" description="Helical" evidence="2">
    <location>
        <begin position="108"/>
        <end position="127"/>
    </location>
</feature>
<feature type="transmembrane region" description="Helical" evidence="2">
    <location>
        <begin position="249"/>
        <end position="270"/>
    </location>
</feature>
<reference evidence="3" key="1">
    <citation type="submission" date="2022-10" db="EMBL/GenBank/DDBJ databases">
        <title>Novel sulphate-reducing endosymbionts in the free-living metamonad Anaeramoeba.</title>
        <authorList>
            <person name="Jerlstrom-Hultqvist J."/>
            <person name="Cepicka I."/>
            <person name="Gallot-Lavallee L."/>
            <person name="Salas-Leiva D."/>
            <person name="Curtis B.A."/>
            <person name="Zahonova K."/>
            <person name="Pipaliya S."/>
            <person name="Dacks J."/>
            <person name="Roger A.J."/>
        </authorList>
    </citation>
    <scope>NUCLEOTIDE SEQUENCE</scope>
    <source>
        <strain evidence="3">BMAN</strain>
    </source>
</reference>
<evidence type="ECO:0000313" key="3">
    <source>
        <dbReference type="EMBL" id="KAJ5077576.1"/>
    </source>
</evidence>
<gene>
    <name evidence="3" type="ORF">M0811_05675</name>
</gene>
<dbReference type="AlphaFoldDB" id="A0A9Q0REC5"/>
<dbReference type="Proteomes" id="UP001149090">
    <property type="component" value="Unassembled WGS sequence"/>
</dbReference>
<evidence type="ECO:0000313" key="4">
    <source>
        <dbReference type="Proteomes" id="UP001149090"/>
    </source>
</evidence>
<protein>
    <submittedName>
        <fullName evidence="3">Inner membrane protein yaah</fullName>
    </submittedName>
</protein>
<feature type="region of interest" description="Disordered" evidence="1">
    <location>
        <begin position="1"/>
        <end position="56"/>
    </location>
</feature>
<feature type="transmembrane region" description="Helical" evidence="2">
    <location>
        <begin position="133"/>
        <end position="153"/>
    </location>
</feature>
<organism evidence="3 4">
    <name type="scientific">Anaeramoeba ignava</name>
    <name type="common">Anaerobic marine amoeba</name>
    <dbReference type="NCBI Taxonomy" id="1746090"/>
    <lineage>
        <taxon>Eukaryota</taxon>
        <taxon>Metamonada</taxon>
        <taxon>Anaeramoebidae</taxon>
        <taxon>Anaeramoeba</taxon>
    </lineage>
</organism>
<name>A0A9Q0REC5_ANAIG</name>